<dbReference type="GO" id="GO:0003677">
    <property type="term" value="F:DNA binding"/>
    <property type="evidence" value="ECO:0007669"/>
    <property type="project" value="UniProtKB-KW"/>
</dbReference>
<dbReference type="InterPro" id="IPR011545">
    <property type="entry name" value="DEAD/DEAH_box_helicase_dom"/>
</dbReference>
<dbReference type="Gene3D" id="3.40.50.11180">
    <property type="match status" value="1"/>
</dbReference>
<dbReference type="SUPFAM" id="SSF141259">
    <property type="entry name" value="CarD-like"/>
    <property type="match status" value="1"/>
</dbReference>
<feature type="domain" description="Helicase ATP-binding" evidence="9">
    <location>
        <begin position="289"/>
        <end position="450"/>
    </location>
</feature>
<dbReference type="Proteomes" id="UP000230447">
    <property type="component" value="Unassembled WGS sequence"/>
</dbReference>
<evidence type="ECO:0000256" key="8">
    <source>
        <dbReference type="ARBA" id="ARBA00023204"/>
    </source>
</evidence>
<evidence type="ECO:0000256" key="6">
    <source>
        <dbReference type="ARBA" id="ARBA00022840"/>
    </source>
</evidence>
<keyword evidence="1" id="KW-0963">Cytoplasm</keyword>
<dbReference type="GO" id="GO:0005524">
    <property type="term" value="F:ATP binding"/>
    <property type="evidence" value="ECO:0007669"/>
    <property type="project" value="UniProtKB-KW"/>
</dbReference>
<evidence type="ECO:0000256" key="4">
    <source>
        <dbReference type="ARBA" id="ARBA00022801"/>
    </source>
</evidence>
<dbReference type="PANTHER" id="PTHR47964:SF1">
    <property type="entry name" value="ATP-DEPENDENT DNA HELICASE HOMOLOG RECG, CHLOROPLASTIC"/>
    <property type="match status" value="1"/>
</dbReference>
<dbReference type="PROSITE" id="PS51192">
    <property type="entry name" value="HELICASE_ATP_BIND_1"/>
    <property type="match status" value="1"/>
</dbReference>
<keyword evidence="8" id="KW-0234">DNA repair</keyword>
<dbReference type="Pfam" id="PF02559">
    <property type="entry name" value="CarD_TRCF_RID"/>
    <property type="match status" value="1"/>
</dbReference>
<dbReference type="PANTHER" id="PTHR47964">
    <property type="entry name" value="ATP-DEPENDENT DNA HELICASE HOMOLOG RECG, CHLOROPLASTIC"/>
    <property type="match status" value="1"/>
</dbReference>
<dbReference type="SMART" id="SM00487">
    <property type="entry name" value="DEXDc"/>
    <property type="match status" value="1"/>
</dbReference>
<sequence length="663" mass="75688">MEKSRENEKQKNNLLIVGFTPYFLEKEFVWYEKNLNQVLKATETQNFWQENILFLEKNQNLKISDVLKKLDEMGYEKVFKTDEPGEFSQTGGIIEVFPVNTKNAFRLDFLGNTLETIKKLSLEIKNEKIAQELLKKKLKRQEMFSDIKGIKEGNYLVHLDHGIGRFVGIVKGAKLLPLSKELSSFYTLEYAKGDKLYVPVGLERKLSRYTGLFEPKLSRLGSVLWQKTKRKIKEDTEKFAKELLNMFAQKETAIRSAYQKSELAERTATTFAYTLTPDQEQTLKEIEKDMLETKPMDRIVCGDVGFGKTEIALRIATRAAENLRQVVMIAPTTILANQHFFNFEKRLRDLPLKTALLTRLQSEKEKKDILSKIKTGEIDILIGTHSVLSKKITFKNLGLLIIDDEQKFGVKQKEVLHKNYPFLDVLYLSATPIPRTLHLALSSLKQLSFIKTAPEGRKPIKTFVLPLSSKIIKNALKKELSRGGQVYFLHNRIETISAVKEKLQRIMPQAKIATLHAKLPEKEIIQTLNDFENRKQDILLSTTIIENGIDLGNVNTLIVDDAVKLGLSQAYQLRGRVGRAEKQAFAYFLYKPKTLKGKAKQRLKALKDAQELGTGYQIAIRDLEIRGSGNILGKEQSGAVNRIGLNLYCQMLSEAVNKLRTNT</sequence>
<dbReference type="Pfam" id="PF00270">
    <property type="entry name" value="DEAD"/>
    <property type="match status" value="1"/>
</dbReference>
<evidence type="ECO:0000256" key="2">
    <source>
        <dbReference type="ARBA" id="ARBA00022741"/>
    </source>
</evidence>
<protein>
    <recommendedName>
        <fullName evidence="13">Transcription-repair coupling factor</fullName>
    </recommendedName>
</protein>
<evidence type="ECO:0008006" key="13">
    <source>
        <dbReference type="Google" id="ProtNLM"/>
    </source>
</evidence>
<dbReference type="SMART" id="SM00490">
    <property type="entry name" value="HELICc"/>
    <property type="match status" value="1"/>
</dbReference>
<comment type="caution">
    <text evidence="11">The sequence shown here is derived from an EMBL/GenBank/DDBJ whole genome shotgun (WGS) entry which is preliminary data.</text>
</comment>
<dbReference type="Gene3D" id="3.40.50.300">
    <property type="entry name" value="P-loop containing nucleotide triphosphate hydrolases"/>
    <property type="match status" value="2"/>
</dbReference>
<dbReference type="InterPro" id="IPR036101">
    <property type="entry name" value="CarD-like/TRCF_RID_sf"/>
</dbReference>
<accession>A0A2G9ZIA3</accession>
<reference evidence="11 12" key="1">
    <citation type="submission" date="2017-09" db="EMBL/GenBank/DDBJ databases">
        <title>Depth-based differentiation of microbial function through sediment-hosted aquifers and enrichment of novel symbionts in the deep terrestrial subsurface.</title>
        <authorList>
            <person name="Probst A.J."/>
            <person name="Ladd B."/>
            <person name="Jarett J.K."/>
            <person name="Geller-Mcgrath D.E."/>
            <person name="Sieber C.M."/>
            <person name="Emerson J.B."/>
            <person name="Anantharaman K."/>
            <person name="Thomas B.C."/>
            <person name="Malmstrom R."/>
            <person name="Stieglmeier M."/>
            <person name="Klingl A."/>
            <person name="Woyke T."/>
            <person name="Ryan C.M."/>
            <person name="Banfield J.F."/>
        </authorList>
    </citation>
    <scope>NUCLEOTIDE SEQUENCE [LARGE SCALE GENOMIC DNA]</scope>
    <source>
        <strain evidence="11">CG23_combo_of_CG06-09_8_20_14_all_37_87_8</strain>
    </source>
</reference>
<feature type="domain" description="Helicase C-terminal" evidence="10">
    <location>
        <begin position="471"/>
        <end position="626"/>
    </location>
</feature>
<dbReference type="InterPro" id="IPR047112">
    <property type="entry name" value="RecG/Mfd"/>
</dbReference>
<dbReference type="GO" id="GO:0006281">
    <property type="term" value="P:DNA repair"/>
    <property type="evidence" value="ECO:0007669"/>
    <property type="project" value="UniProtKB-KW"/>
</dbReference>
<name>A0A2G9ZIA3_9BACT</name>
<dbReference type="AlphaFoldDB" id="A0A2G9ZIA3"/>
<dbReference type="EMBL" id="PCSB01000006">
    <property type="protein sequence ID" value="PIP32058.1"/>
    <property type="molecule type" value="Genomic_DNA"/>
</dbReference>
<dbReference type="Gene3D" id="3.30.2060.10">
    <property type="entry name" value="Penicillin-binding protein 1b domain"/>
    <property type="match status" value="1"/>
</dbReference>
<organism evidence="11 12">
    <name type="scientific">bacterium (Candidatus Gribaldobacteria) CG23_combo_of_CG06-09_8_20_14_all_37_87_8</name>
    <dbReference type="NCBI Taxonomy" id="2014278"/>
    <lineage>
        <taxon>Bacteria</taxon>
        <taxon>Candidatus Gribaldobacteria</taxon>
    </lineage>
</organism>
<keyword evidence="5" id="KW-0347">Helicase</keyword>
<dbReference type="Pfam" id="PF17757">
    <property type="entry name" value="UvrB_inter"/>
    <property type="match status" value="1"/>
</dbReference>
<evidence type="ECO:0000256" key="1">
    <source>
        <dbReference type="ARBA" id="ARBA00022490"/>
    </source>
</evidence>
<keyword evidence="2" id="KW-0547">Nucleotide-binding</keyword>
<dbReference type="InterPro" id="IPR003711">
    <property type="entry name" value="CarD-like/TRCF_RID"/>
</dbReference>
<evidence type="ECO:0000259" key="10">
    <source>
        <dbReference type="PROSITE" id="PS51194"/>
    </source>
</evidence>
<evidence type="ECO:0000259" key="9">
    <source>
        <dbReference type="PROSITE" id="PS51192"/>
    </source>
</evidence>
<dbReference type="GO" id="GO:0016787">
    <property type="term" value="F:hydrolase activity"/>
    <property type="evidence" value="ECO:0007669"/>
    <property type="project" value="UniProtKB-KW"/>
</dbReference>
<keyword evidence="7" id="KW-0238">DNA-binding</keyword>
<dbReference type="Gene3D" id="2.40.10.170">
    <property type="match status" value="1"/>
</dbReference>
<dbReference type="GO" id="GO:0003678">
    <property type="term" value="F:DNA helicase activity"/>
    <property type="evidence" value="ECO:0007669"/>
    <property type="project" value="TreeGrafter"/>
</dbReference>
<gene>
    <name evidence="11" type="ORF">COX24_00230</name>
</gene>
<dbReference type="Pfam" id="PF00271">
    <property type="entry name" value="Helicase_C"/>
    <property type="match status" value="1"/>
</dbReference>
<keyword evidence="6" id="KW-0067">ATP-binding</keyword>
<dbReference type="PROSITE" id="PS51194">
    <property type="entry name" value="HELICASE_CTER"/>
    <property type="match status" value="1"/>
</dbReference>
<keyword evidence="3" id="KW-0227">DNA damage</keyword>
<dbReference type="InterPro" id="IPR041471">
    <property type="entry name" value="UvrB_inter"/>
</dbReference>
<dbReference type="SMART" id="SM01058">
    <property type="entry name" value="CarD_TRCF"/>
    <property type="match status" value="1"/>
</dbReference>
<proteinExistence type="predicted"/>
<evidence type="ECO:0000256" key="5">
    <source>
        <dbReference type="ARBA" id="ARBA00022806"/>
    </source>
</evidence>
<evidence type="ECO:0000313" key="11">
    <source>
        <dbReference type="EMBL" id="PIP32058.1"/>
    </source>
</evidence>
<evidence type="ECO:0000256" key="3">
    <source>
        <dbReference type="ARBA" id="ARBA00022763"/>
    </source>
</evidence>
<dbReference type="SUPFAM" id="SSF52540">
    <property type="entry name" value="P-loop containing nucleoside triphosphate hydrolases"/>
    <property type="match status" value="2"/>
</dbReference>
<dbReference type="InterPro" id="IPR027417">
    <property type="entry name" value="P-loop_NTPase"/>
</dbReference>
<keyword evidence="4" id="KW-0378">Hydrolase</keyword>
<evidence type="ECO:0000256" key="7">
    <source>
        <dbReference type="ARBA" id="ARBA00023125"/>
    </source>
</evidence>
<dbReference type="InterPro" id="IPR014001">
    <property type="entry name" value="Helicase_ATP-bd"/>
</dbReference>
<dbReference type="InterPro" id="IPR001650">
    <property type="entry name" value="Helicase_C-like"/>
</dbReference>
<evidence type="ECO:0000313" key="12">
    <source>
        <dbReference type="Proteomes" id="UP000230447"/>
    </source>
</evidence>